<comment type="caution">
    <text evidence="3">The sequence shown here is derived from an EMBL/GenBank/DDBJ whole genome shotgun (WGS) entry which is preliminary data.</text>
</comment>
<keyword evidence="1" id="KW-0560">Oxidoreductase</keyword>
<dbReference type="InterPro" id="IPR016161">
    <property type="entry name" value="Ald_DH/histidinol_DH"/>
</dbReference>
<dbReference type="Gene3D" id="3.40.605.10">
    <property type="entry name" value="Aldehyde Dehydrogenase, Chain A, domain 1"/>
    <property type="match status" value="1"/>
</dbReference>
<dbReference type="AlphaFoldDB" id="A0A9W6V542"/>
<dbReference type="InterPro" id="IPR050740">
    <property type="entry name" value="Aldehyde_DH_Superfamily"/>
</dbReference>
<dbReference type="PANTHER" id="PTHR43353:SF5">
    <property type="entry name" value="SUCCINATE-SEMIALDEHYDE DEHYDROGENASE, MITOCHONDRIAL"/>
    <property type="match status" value="1"/>
</dbReference>
<feature type="domain" description="Aldehyde dehydrogenase" evidence="2">
    <location>
        <begin position="54"/>
        <end position="494"/>
    </location>
</feature>
<dbReference type="InterPro" id="IPR016162">
    <property type="entry name" value="Ald_DH_N"/>
</dbReference>
<evidence type="ECO:0000313" key="4">
    <source>
        <dbReference type="Proteomes" id="UP001165042"/>
    </source>
</evidence>
<dbReference type="Proteomes" id="UP001165042">
    <property type="component" value="Unassembled WGS sequence"/>
</dbReference>
<keyword evidence="4" id="KW-1185">Reference proteome</keyword>
<name>A0A9W6V542_9PSEU</name>
<dbReference type="SUPFAM" id="SSF53720">
    <property type="entry name" value="ALDH-like"/>
    <property type="match status" value="1"/>
</dbReference>
<proteinExistence type="predicted"/>
<dbReference type="Gene3D" id="3.40.309.10">
    <property type="entry name" value="Aldehyde Dehydrogenase, Chain A, domain 2"/>
    <property type="match status" value="1"/>
</dbReference>
<dbReference type="InterPro" id="IPR016163">
    <property type="entry name" value="Ald_DH_C"/>
</dbReference>
<dbReference type="InterPro" id="IPR015590">
    <property type="entry name" value="Aldehyde_DH_dom"/>
</dbReference>
<gene>
    <name evidence="3" type="ORF">Aglo03_07460</name>
</gene>
<evidence type="ECO:0000256" key="1">
    <source>
        <dbReference type="ARBA" id="ARBA00023002"/>
    </source>
</evidence>
<dbReference type="GO" id="GO:0016620">
    <property type="term" value="F:oxidoreductase activity, acting on the aldehyde or oxo group of donors, NAD or NADP as acceptor"/>
    <property type="evidence" value="ECO:0007669"/>
    <property type="project" value="InterPro"/>
</dbReference>
<sequence>MRPVTTYDSYVAGTAVPSDRYVHTVSTSAVLADVFSALTLKRRLDQGAVDSAEATDVVVGRVAAADEATVHAATAAAAAAAPIWAATPLSTRLALAAGIRARLEERHEEFVDVLIAEGTPRALAEWQVAGLFDAFGEITVNFCAGQLEHTTQLGPRTLTLRRVPDGVVAVNPPQNAPAASALFGVTALLSGNAVIVRAPRSAPLGVMYALRELVVPVLDELGAPPGTLNVLCARPSPVIKHWLASPDVDTIFYTGSVETGFQLEQDAARHGTKVILELAGNDCVVVWRDADLALATEALAECFFGSGQICMVPNQVLVHPDVAEELFDRLRVAAAEIRPGPPEDEGVLLSPVLRGERFFTFVRDALAKGATVVHGARRLETDGTPSDTGLFLEPTVLRIDGLDRADEIDAVRHETFFPLLPVVVCEPGTDAEVLAAMLAHVTANPYGLRNSLWARDPDVIERFLTSVTRCGLLKVNDSHIGFLPFLPTHGGPGRTGGAFGEANYPMLRTTRLQGVSVAVGVHPRAAVFDAYTRFRTGRQTHAVHGG</sequence>
<evidence type="ECO:0000259" key="2">
    <source>
        <dbReference type="Pfam" id="PF00171"/>
    </source>
</evidence>
<protein>
    <submittedName>
        <fullName evidence="3">Aldehyde dehydrogenase</fullName>
    </submittedName>
</protein>
<evidence type="ECO:0000313" key="3">
    <source>
        <dbReference type="EMBL" id="GLW89930.1"/>
    </source>
</evidence>
<reference evidence="3" key="1">
    <citation type="submission" date="2023-02" db="EMBL/GenBank/DDBJ databases">
        <title>Actinokineospora globicatena NBRC 15670.</title>
        <authorList>
            <person name="Ichikawa N."/>
            <person name="Sato H."/>
            <person name="Tonouchi N."/>
        </authorList>
    </citation>
    <scope>NUCLEOTIDE SEQUENCE</scope>
    <source>
        <strain evidence="3">NBRC 15670</strain>
    </source>
</reference>
<dbReference type="PANTHER" id="PTHR43353">
    <property type="entry name" value="SUCCINATE-SEMIALDEHYDE DEHYDROGENASE, MITOCHONDRIAL"/>
    <property type="match status" value="1"/>
</dbReference>
<dbReference type="Pfam" id="PF00171">
    <property type="entry name" value="Aldedh"/>
    <property type="match status" value="1"/>
</dbReference>
<dbReference type="EMBL" id="BSSD01000001">
    <property type="protein sequence ID" value="GLW89930.1"/>
    <property type="molecule type" value="Genomic_DNA"/>
</dbReference>
<accession>A0A9W6V542</accession>
<organism evidence="3 4">
    <name type="scientific">Actinokineospora globicatena</name>
    <dbReference type="NCBI Taxonomy" id="103729"/>
    <lineage>
        <taxon>Bacteria</taxon>
        <taxon>Bacillati</taxon>
        <taxon>Actinomycetota</taxon>
        <taxon>Actinomycetes</taxon>
        <taxon>Pseudonocardiales</taxon>
        <taxon>Pseudonocardiaceae</taxon>
        <taxon>Actinokineospora</taxon>
    </lineage>
</organism>